<protein>
    <submittedName>
        <fullName evidence="7">Response regulator</fullName>
    </submittedName>
</protein>
<dbReference type="Gene3D" id="3.30.450.90">
    <property type="match status" value="1"/>
</dbReference>
<dbReference type="Gene3D" id="3.40.50.2300">
    <property type="match status" value="1"/>
</dbReference>
<dbReference type="Pfam" id="PF00072">
    <property type="entry name" value="Response_reg"/>
    <property type="match status" value="1"/>
</dbReference>
<dbReference type="Gene3D" id="3.30.300.160">
    <property type="entry name" value="Type II secretion system, protein E, N-terminal domain"/>
    <property type="match status" value="1"/>
</dbReference>
<comment type="caution">
    <text evidence="7">The sequence shown here is derived from an EMBL/GenBank/DDBJ whole genome shotgun (WGS) entry which is preliminary data.</text>
</comment>
<keyword evidence="3" id="KW-0067">ATP-binding</keyword>
<name>A0A7C4RRC6_9BACT</name>
<reference evidence="7" key="1">
    <citation type="journal article" date="2020" name="mSystems">
        <title>Genome- and Community-Level Interaction Insights into Carbon Utilization and Element Cycling Functions of Hydrothermarchaeota in Hydrothermal Sediment.</title>
        <authorList>
            <person name="Zhou Z."/>
            <person name="Liu Y."/>
            <person name="Xu W."/>
            <person name="Pan J."/>
            <person name="Luo Z.H."/>
            <person name="Li M."/>
        </authorList>
    </citation>
    <scope>NUCLEOTIDE SEQUENCE [LARGE SCALE GENOMIC DNA]</scope>
    <source>
        <strain evidence="7">SpSt-477</strain>
    </source>
</reference>
<dbReference type="GO" id="GO:0016887">
    <property type="term" value="F:ATP hydrolysis activity"/>
    <property type="evidence" value="ECO:0007669"/>
    <property type="project" value="TreeGrafter"/>
</dbReference>
<dbReference type="EMBL" id="DSUH01000136">
    <property type="protein sequence ID" value="HGU32394.1"/>
    <property type="molecule type" value="Genomic_DNA"/>
</dbReference>
<sequence length="744" mass="82416">MMSDSPEKQSANPSKRKKLGEILIEAGLIEEKDLLRALELQKIRKKRIGQILIEMGIVNDEQLAKALAGQLKIPYIRLADVTIPKEIIDLVPQDMALKHLLIPVKEVKKQLVVAMANPLEYYALDDLRFLTQMPIFVTVAPYSDIVAAINKHYPKRGLDQELSPEIGLTDGLEIVSQAPEKEQNVQDLLNLTELPPVVRFTNSILADAIRQKASDIHIEPQKDAVVIRYRVDGIMREIMQIDKQVHTSLVSRIKIISNMDISIRRKPQDGRAQVKFGEERYDLRVSTIPATYGEKVTIRILNPAGGGMSIEELGFSERDLRMFQEAISKPQGIILVTGPTGSGKSSTLYTALRKLNTPEVNIVTVEDPVEFDIPGINQVQINPKAGITFAAGLRSILRQDPDIVMVGEIRDSETAAIAFQAAQTGHLVLSTLHTNDAPSAVTRLLDMGIDSFIIADSLVCVIGQRLVRGICPKCKAVDPLSPKIVEQLKSYYPLEPQQKFWKGLGCEDCQFTGYARRMGIFEVLMITPSIREILDKNVSGVQIRKVAEREGFTVLSKDGISKAVRGLTTIEEVMRVAPPELEEDPEKVVAPLPPKAPSVVETPEPVTPESKESGESGPIKILIVDDNIVILKVLRGILESSGYTVISAADGKEALKAVHLEKPDLIITDYMMPEMDGKELIQKLKAQLATRYIPIIMLTSKDEVDSEVEVIDAGADDYLVKPANPKRLLARIKRLLARPVMLEL</sequence>
<dbReference type="Gene3D" id="3.40.50.300">
    <property type="entry name" value="P-loop containing nucleotide triphosphate hydrolases"/>
    <property type="match status" value="1"/>
</dbReference>
<dbReference type="InterPro" id="IPR001482">
    <property type="entry name" value="T2SS/T4SS_dom"/>
</dbReference>
<dbReference type="SUPFAM" id="SSF52540">
    <property type="entry name" value="P-loop containing nucleoside triphosphate hydrolases"/>
    <property type="match status" value="1"/>
</dbReference>
<keyword evidence="4" id="KW-0597">Phosphoprotein</keyword>
<feature type="domain" description="Response regulatory" evidence="6">
    <location>
        <begin position="620"/>
        <end position="736"/>
    </location>
</feature>
<dbReference type="PROSITE" id="PS00662">
    <property type="entry name" value="T2SP_E"/>
    <property type="match status" value="1"/>
</dbReference>
<gene>
    <name evidence="7" type="ORF">ENS29_06015</name>
</gene>
<dbReference type="Pfam" id="PF00437">
    <property type="entry name" value="T2SSE"/>
    <property type="match status" value="1"/>
</dbReference>
<dbReference type="FunFam" id="3.40.50.300:FF:000398">
    <property type="entry name" value="Type IV pilus assembly ATPase PilB"/>
    <property type="match status" value="1"/>
</dbReference>
<dbReference type="SMART" id="SM00382">
    <property type="entry name" value="AAA"/>
    <property type="match status" value="1"/>
</dbReference>
<keyword evidence="2" id="KW-0547">Nucleotide-binding</keyword>
<evidence type="ECO:0000256" key="2">
    <source>
        <dbReference type="ARBA" id="ARBA00022741"/>
    </source>
</evidence>
<dbReference type="InterPro" id="IPR027417">
    <property type="entry name" value="P-loop_NTPase"/>
</dbReference>
<evidence type="ECO:0000256" key="4">
    <source>
        <dbReference type="PROSITE-ProRule" id="PRU00169"/>
    </source>
</evidence>
<dbReference type="PANTHER" id="PTHR30258:SF1">
    <property type="entry name" value="PROTEIN TRANSPORT PROTEIN HOFB HOMOLOG"/>
    <property type="match status" value="1"/>
</dbReference>
<dbReference type="GO" id="GO:0000160">
    <property type="term" value="P:phosphorelay signal transduction system"/>
    <property type="evidence" value="ECO:0007669"/>
    <property type="project" value="InterPro"/>
</dbReference>
<dbReference type="GO" id="GO:0005886">
    <property type="term" value="C:plasma membrane"/>
    <property type="evidence" value="ECO:0007669"/>
    <property type="project" value="TreeGrafter"/>
</dbReference>
<dbReference type="SUPFAM" id="SSF160246">
    <property type="entry name" value="EspE N-terminal domain-like"/>
    <property type="match status" value="1"/>
</dbReference>
<dbReference type="InterPro" id="IPR001789">
    <property type="entry name" value="Sig_transdc_resp-reg_receiver"/>
</dbReference>
<dbReference type="SMART" id="SM00448">
    <property type="entry name" value="REC"/>
    <property type="match status" value="1"/>
</dbReference>
<dbReference type="CDD" id="cd01129">
    <property type="entry name" value="PulE-GspE-like"/>
    <property type="match status" value="1"/>
</dbReference>
<evidence type="ECO:0000256" key="1">
    <source>
        <dbReference type="ARBA" id="ARBA00006611"/>
    </source>
</evidence>
<organism evidence="7">
    <name type="scientific">Desulfatirhabdium butyrativorans</name>
    <dbReference type="NCBI Taxonomy" id="340467"/>
    <lineage>
        <taxon>Bacteria</taxon>
        <taxon>Pseudomonadati</taxon>
        <taxon>Thermodesulfobacteriota</taxon>
        <taxon>Desulfobacteria</taxon>
        <taxon>Desulfobacterales</taxon>
        <taxon>Desulfatirhabdiaceae</taxon>
        <taxon>Desulfatirhabdium</taxon>
    </lineage>
</organism>
<dbReference type="AlphaFoldDB" id="A0A7C4RRC6"/>
<evidence type="ECO:0000259" key="6">
    <source>
        <dbReference type="PROSITE" id="PS50110"/>
    </source>
</evidence>
<dbReference type="Pfam" id="PF05157">
    <property type="entry name" value="MshEN"/>
    <property type="match status" value="1"/>
</dbReference>
<evidence type="ECO:0000256" key="5">
    <source>
        <dbReference type="SAM" id="MobiDB-lite"/>
    </source>
</evidence>
<dbReference type="SUPFAM" id="SSF52172">
    <property type="entry name" value="CheY-like"/>
    <property type="match status" value="1"/>
</dbReference>
<comment type="similarity">
    <text evidence="1">Belongs to the GSP E family.</text>
</comment>
<proteinExistence type="inferred from homology"/>
<dbReference type="InterPro" id="IPR003593">
    <property type="entry name" value="AAA+_ATPase"/>
</dbReference>
<feature type="modified residue" description="4-aspartylphosphate" evidence="4">
    <location>
        <position position="669"/>
    </location>
</feature>
<dbReference type="InterPro" id="IPR037257">
    <property type="entry name" value="T2SS_E_N_sf"/>
</dbReference>
<feature type="compositionally biased region" description="Low complexity" evidence="5">
    <location>
        <begin position="597"/>
        <end position="608"/>
    </location>
</feature>
<dbReference type="InterPro" id="IPR007831">
    <property type="entry name" value="T2SS_GspE_N"/>
</dbReference>
<dbReference type="PANTHER" id="PTHR30258">
    <property type="entry name" value="TYPE II SECRETION SYSTEM PROTEIN GSPE-RELATED"/>
    <property type="match status" value="1"/>
</dbReference>
<dbReference type="PROSITE" id="PS50110">
    <property type="entry name" value="RESPONSE_REGULATORY"/>
    <property type="match status" value="1"/>
</dbReference>
<accession>A0A7C4RRC6</accession>
<dbReference type="Gene3D" id="1.10.40.70">
    <property type="match status" value="1"/>
</dbReference>
<evidence type="ECO:0000256" key="3">
    <source>
        <dbReference type="ARBA" id="ARBA00022840"/>
    </source>
</evidence>
<dbReference type="InterPro" id="IPR011006">
    <property type="entry name" value="CheY-like_superfamily"/>
</dbReference>
<evidence type="ECO:0000313" key="7">
    <source>
        <dbReference type="EMBL" id="HGU32394.1"/>
    </source>
</evidence>
<feature type="region of interest" description="Disordered" evidence="5">
    <location>
        <begin position="581"/>
        <end position="615"/>
    </location>
</feature>
<dbReference type="GO" id="GO:0005524">
    <property type="term" value="F:ATP binding"/>
    <property type="evidence" value="ECO:0007669"/>
    <property type="project" value="UniProtKB-KW"/>
</dbReference>